<evidence type="ECO:0000313" key="11">
    <source>
        <dbReference type="EMBL" id="AEB08170.1"/>
    </source>
</evidence>
<dbReference type="OrthoDB" id="9777124at2"/>
<dbReference type="HOGENOM" id="CLU_081254_0_0_7"/>
<evidence type="ECO:0000256" key="3">
    <source>
        <dbReference type="ARBA" id="ARBA00022679"/>
    </source>
</evidence>
<dbReference type="GO" id="GO:0005886">
    <property type="term" value="C:plasma membrane"/>
    <property type="evidence" value="ECO:0007669"/>
    <property type="project" value="UniProtKB-SubCell"/>
</dbReference>
<dbReference type="NCBIfam" id="TIGR00023">
    <property type="entry name" value="glycerol-3-phosphate 1-O-acyltransferase PlsY"/>
    <property type="match status" value="1"/>
</dbReference>
<dbReference type="STRING" id="880072.Desac_0279"/>
<dbReference type="GO" id="GO:0043772">
    <property type="term" value="F:acyl-phosphate glycerol-3-phosphate acyltransferase activity"/>
    <property type="evidence" value="ECO:0007669"/>
    <property type="project" value="UniProtKB-UniRule"/>
</dbReference>
<keyword evidence="4 10" id="KW-0812">Transmembrane</keyword>
<keyword evidence="12" id="KW-1185">Reference proteome</keyword>
<keyword evidence="8 10" id="KW-0594">Phospholipid biosynthesis</keyword>
<dbReference type="InterPro" id="IPR003811">
    <property type="entry name" value="G3P_acylTferase_PlsY"/>
</dbReference>
<evidence type="ECO:0000256" key="2">
    <source>
        <dbReference type="ARBA" id="ARBA00022516"/>
    </source>
</evidence>
<dbReference type="GO" id="GO:0008654">
    <property type="term" value="P:phospholipid biosynthetic process"/>
    <property type="evidence" value="ECO:0007669"/>
    <property type="project" value="UniProtKB-UniRule"/>
</dbReference>
<keyword evidence="10" id="KW-0997">Cell inner membrane</keyword>
<dbReference type="PANTHER" id="PTHR30309">
    <property type="entry name" value="INNER MEMBRANE PROTEIN YGIH"/>
    <property type="match status" value="1"/>
</dbReference>
<evidence type="ECO:0000313" key="12">
    <source>
        <dbReference type="Proteomes" id="UP000000483"/>
    </source>
</evidence>
<dbReference type="AlphaFoldDB" id="F2NEI0"/>
<evidence type="ECO:0000256" key="1">
    <source>
        <dbReference type="ARBA" id="ARBA00022475"/>
    </source>
</evidence>
<keyword evidence="7 10" id="KW-0472">Membrane</keyword>
<dbReference type="PANTHER" id="PTHR30309:SF0">
    <property type="entry name" value="GLYCEROL-3-PHOSPHATE ACYLTRANSFERASE-RELATED"/>
    <property type="match status" value="1"/>
</dbReference>
<comment type="subunit">
    <text evidence="10">Probably interacts with PlsX.</text>
</comment>
<keyword evidence="6 10" id="KW-0443">Lipid metabolism</keyword>
<dbReference type="UniPathway" id="UPA00085"/>
<dbReference type="RefSeq" id="WP_013705283.1">
    <property type="nucleotide sequence ID" value="NC_015388.1"/>
</dbReference>
<dbReference type="HAMAP" id="MF_01043">
    <property type="entry name" value="PlsY"/>
    <property type="match status" value="1"/>
</dbReference>
<protein>
    <recommendedName>
        <fullName evidence="10">Glycerol-3-phosphate acyltransferase</fullName>
    </recommendedName>
    <alternativeName>
        <fullName evidence="10">Acyl-PO4 G3P acyltransferase</fullName>
    </alternativeName>
    <alternativeName>
        <fullName evidence="10">Acyl-phosphate--glycerol-3-phosphate acyltransferase</fullName>
    </alternativeName>
    <alternativeName>
        <fullName evidence="10">G3P acyltransferase</fullName>
        <shortName evidence="10">GPAT</shortName>
        <ecNumber evidence="10">2.3.1.275</ecNumber>
    </alternativeName>
    <alternativeName>
        <fullName evidence="10">Lysophosphatidic acid synthase</fullName>
        <shortName evidence="10">LPA synthase</shortName>
    </alternativeName>
</protein>
<evidence type="ECO:0000256" key="8">
    <source>
        <dbReference type="ARBA" id="ARBA00023209"/>
    </source>
</evidence>
<reference evidence="12" key="2">
    <citation type="submission" date="2011-03" db="EMBL/GenBank/DDBJ databases">
        <title>The complete genome of Desulfobacca acetoxidans DSM 11109.</title>
        <authorList>
            <consortium name="US DOE Joint Genome Institute (JGI-PGF)"/>
            <person name="Lucas S."/>
            <person name="Copeland A."/>
            <person name="Lapidus A."/>
            <person name="Bruce D."/>
            <person name="Goodwin L."/>
            <person name="Pitluck S."/>
            <person name="Peters L."/>
            <person name="Kyrpides N."/>
            <person name="Mavromatis K."/>
            <person name="Ivanova N."/>
            <person name="Ovchinnikova G."/>
            <person name="Teshima H."/>
            <person name="Detter J.C."/>
            <person name="Han C."/>
            <person name="Land M."/>
            <person name="Hauser L."/>
            <person name="Markowitz V."/>
            <person name="Cheng J.-F."/>
            <person name="Hugenholtz P."/>
            <person name="Woyke T."/>
            <person name="Wu D."/>
            <person name="Spring S."/>
            <person name="Schueler E."/>
            <person name="Brambilla E."/>
            <person name="Klenk H.-P."/>
            <person name="Eisen J.A."/>
        </authorList>
    </citation>
    <scope>NUCLEOTIDE SEQUENCE [LARGE SCALE GENOMIC DNA]</scope>
    <source>
        <strain evidence="12">ATCC 700848 / DSM 11109 / ASRB2</strain>
    </source>
</reference>
<comment type="function">
    <text evidence="10">Catalyzes the transfer of an acyl group from acyl-phosphate (acyl-PO(4)) to glycerol-3-phosphate (G3P) to form lysophosphatidic acid (LPA). This enzyme utilizes acyl-phosphate as fatty acyl donor, but not acyl-CoA or acyl-ACP.</text>
</comment>
<gene>
    <name evidence="10" type="primary">plsY</name>
    <name evidence="11" type="ordered locus">Desac_0279</name>
</gene>
<comment type="catalytic activity">
    <reaction evidence="10">
        <text>an acyl phosphate + sn-glycerol 3-phosphate = a 1-acyl-sn-glycero-3-phosphate + phosphate</text>
        <dbReference type="Rhea" id="RHEA:34075"/>
        <dbReference type="ChEBI" id="CHEBI:43474"/>
        <dbReference type="ChEBI" id="CHEBI:57597"/>
        <dbReference type="ChEBI" id="CHEBI:57970"/>
        <dbReference type="ChEBI" id="CHEBI:59918"/>
        <dbReference type="EC" id="2.3.1.275"/>
    </reaction>
</comment>
<dbReference type="KEGG" id="dao:Desac_0279"/>
<comment type="subcellular location">
    <subcellularLocation>
        <location evidence="10">Cell inner membrane</location>
        <topology evidence="10">Multi-pass membrane protein</topology>
    </subcellularLocation>
</comment>
<keyword evidence="9 10" id="KW-1208">Phospholipid metabolism</keyword>
<name>F2NEI0_DESAR</name>
<keyword evidence="11" id="KW-0012">Acyltransferase</keyword>
<keyword evidence="3 10" id="KW-0808">Transferase</keyword>
<sequence>MYYFLILLAAAYLIGSIPFGLVVARLMGGPDPRESGSRNIGAANVYRLLGRNAGAFTLFGDIMKGTVPVFLARCGLPGLDGWHEAAVAAVGLAAVCGHIWPLYLRFSGGKAVATSFGVLLVISPLAAATLAGLYGLAFKRWRTSSVASLIAAWMAPLAVGLLGNPKVYLLLSGILSGLILWRHQENIIRLCRGEEPELAAGELRSPPPGTSEQDG</sequence>
<dbReference type="Proteomes" id="UP000000483">
    <property type="component" value="Chromosome"/>
</dbReference>
<evidence type="ECO:0000256" key="7">
    <source>
        <dbReference type="ARBA" id="ARBA00023136"/>
    </source>
</evidence>
<dbReference type="EC" id="2.3.1.275" evidence="10"/>
<dbReference type="Pfam" id="PF02660">
    <property type="entry name" value="G3P_acyltransf"/>
    <property type="match status" value="1"/>
</dbReference>
<feature type="transmembrane region" description="Helical" evidence="10">
    <location>
        <begin position="157"/>
        <end position="181"/>
    </location>
</feature>
<keyword evidence="2 10" id="KW-0444">Lipid biosynthesis</keyword>
<comment type="similarity">
    <text evidence="10">Belongs to the PlsY family.</text>
</comment>
<feature type="transmembrane region" description="Helical" evidence="10">
    <location>
        <begin position="85"/>
        <end position="104"/>
    </location>
</feature>
<evidence type="ECO:0000256" key="9">
    <source>
        <dbReference type="ARBA" id="ARBA00023264"/>
    </source>
</evidence>
<dbReference type="SMART" id="SM01207">
    <property type="entry name" value="G3P_acyltransf"/>
    <property type="match status" value="1"/>
</dbReference>
<keyword evidence="1 10" id="KW-1003">Cell membrane</keyword>
<organism evidence="11 12">
    <name type="scientific">Desulfobacca acetoxidans (strain ATCC 700848 / DSM 11109 / ASRB2)</name>
    <dbReference type="NCBI Taxonomy" id="880072"/>
    <lineage>
        <taxon>Bacteria</taxon>
        <taxon>Pseudomonadati</taxon>
        <taxon>Thermodesulfobacteriota</taxon>
        <taxon>Desulfobaccia</taxon>
        <taxon>Desulfobaccales</taxon>
        <taxon>Desulfobaccaceae</taxon>
        <taxon>Desulfobacca</taxon>
    </lineage>
</organism>
<feature type="transmembrane region" description="Helical" evidence="10">
    <location>
        <begin position="116"/>
        <end position="137"/>
    </location>
</feature>
<keyword evidence="5 10" id="KW-1133">Transmembrane helix</keyword>
<evidence type="ECO:0000256" key="6">
    <source>
        <dbReference type="ARBA" id="ARBA00023098"/>
    </source>
</evidence>
<evidence type="ECO:0000256" key="5">
    <source>
        <dbReference type="ARBA" id="ARBA00022989"/>
    </source>
</evidence>
<dbReference type="EMBL" id="CP002629">
    <property type="protein sequence ID" value="AEB08170.1"/>
    <property type="molecule type" value="Genomic_DNA"/>
</dbReference>
<proteinExistence type="inferred from homology"/>
<comment type="caution">
    <text evidence="10">Lacks conserved residue(s) required for the propagation of feature annotation.</text>
</comment>
<accession>F2NEI0</accession>
<comment type="pathway">
    <text evidence="10">Lipid metabolism; phospholipid metabolism.</text>
</comment>
<evidence type="ECO:0000256" key="4">
    <source>
        <dbReference type="ARBA" id="ARBA00022692"/>
    </source>
</evidence>
<reference evidence="11 12" key="1">
    <citation type="journal article" date="2011" name="Stand. Genomic Sci.">
        <title>Complete genome sequence of the acetate-degrading sulfate reducer Desulfobacca acetoxidans type strain (ASRB2).</title>
        <authorList>
            <person name="Goker M."/>
            <person name="Teshima H."/>
            <person name="Lapidus A."/>
            <person name="Nolan M."/>
            <person name="Lucas S."/>
            <person name="Hammon N."/>
            <person name="Deshpande S."/>
            <person name="Cheng J.F."/>
            <person name="Tapia R."/>
            <person name="Han C."/>
            <person name="Goodwin L."/>
            <person name="Pitluck S."/>
            <person name="Huntemann M."/>
            <person name="Liolios K."/>
            <person name="Ivanova N."/>
            <person name="Pagani I."/>
            <person name="Mavromatis K."/>
            <person name="Ovchinikova G."/>
            <person name="Pati A."/>
            <person name="Chen A."/>
            <person name="Palaniappan K."/>
            <person name="Land M."/>
            <person name="Hauser L."/>
            <person name="Brambilla E.M."/>
            <person name="Rohde M."/>
            <person name="Spring S."/>
            <person name="Detter J.C."/>
            <person name="Woyke T."/>
            <person name="Bristow J."/>
            <person name="Eisen J.A."/>
            <person name="Markowitz V."/>
            <person name="Hugenholtz P."/>
            <person name="Kyrpides N.C."/>
            <person name="Klenk H.P."/>
        </authorList>
    </citation>
    <scope>NUCLEOTIDE SEQUENCE [LARGE SCALE GENOMIC DNA]</scope>
    <source>
        <strain evidence="12">ATCC 700848 / DSM 11109 / ASRB2</strain>
    </source>
</reference>
<dbReference type="eggNOG" id="COG0344">
    <property type="taxonomic scope" value="Bacteria"/>
</dbReference>
<evidence type="ECO:0000256" key="10">
    <source>
        <dbReference type="HAMAP-Rule" id="MF_01043"/>
    </source>
</evidence>